<organism evidence="2 3">
    <name type="scientific">Streptomyces vinaceus</name>
    <dbReference type="NCBI Taxonomy" id="1960"/>
    <lineage>
        <taxon>Bacteria</taxon>
        <taxon>Bacillati</taxon>
        <taxon>Actinomycetota</taxon>
        <taxon>Actinomycetes</taxon>
        <taxon>Kitasatosporales</taxon>
        <taxon>Streptomycetaceae</taxon>
        <taxon>Streptomyces</taxon>
    </lineage>
</organism>
<evidence type="ECO:0000313" key="2">
    <source>
        <dbReference type="EMBL" id="QEV45007.1"/>
    </source>
</evidence>
<dbReference type="AlphaFoldDB" id="A0A5J6J197"/>
<sequence>MSHESVPEHTGQTGQAAHDHARQEPAAAAQGGAPKGLLQQMEELMAALNADLSQLDADLQSSTDRAPESERTSYRSH</sequence>
<proteinExistence type="predicted"/>
<dbReference type="EMBL" id="CP023692">
    <property type="protein sequence ID" value="QEV45007.1"/>
    <property type="molecule type" value="Genomic_DNA"/>
</dbReference>
<dbReference type="Proteomes" id="UP000325563">
    <property type="component" value="Chromosome"/>
</dbReference>
<feature type="region of interest" description="Disordered" evidence="1">
    <location>
        <begin position="1"/>
        <end position="40"/>
    </location>
</feature>
<feature type="compositionally biased region" description="Basic and acidic residues" evidence="1">
    <location>
        <begin position="65"/>
        <end position="77"/>
    </location>
</feature>
<accession>A0A5J6J197</accession>
<dbReference type="KEGG" id="svn:CP980_07975"/>
<protein>
    <submittedName>
        <fullName evidence="2">Uncharacterized protein</fullName>
    </submittedName>
</protein>
<evidence type="ECO:0000313" key="3">
    <source>
        <dbReference type="Proteomes" id="UP000325563"/>
    </source>
</evidence>
<keyword evidence="3" id="KW-1185">Reference proteome</keyword>
<dbReference type="GeneID" id="95610504"/>
<reference evidence="2 3" key="1">
    <citation type="submission" date="2017-09" db="EMBL/GenBank/DDBJ databases">
        <authorList>
            <person name="Lee N."/>
            <person name="Cho B.-K."/>
        </authorList>
    </citation>
    <scope>NUCLEOTIDE SEQUENCE [LARGE SCALE GENOMIC DNA]</scope>
    <source>
        <strain evidence="2 3">ATCC 27476</strain>
    </source>
</reference>
<gene>
    <name evidence="2" type="ORF">CP980_07975</name>
</gene>
<evidence type="ECO:0000256" key="1">
    <source>
        <dbReference type="SAM" id="MobiDB-lite"/>
    </source>
</evidence>
<name>A0A5J6J197_STRVI</name>
<dbReference type="RefSeq" id="WP_132759128.1">
    <property type="nucleotide sequence ID" value="NZ_BNBW01000009.1"/>
</dbReference>
<feature type="region of interest" description="Disordered" evidence="1">
    <location>
        <begin position="56"/>
        <end position="77"/>
    </location>
</feature>